<organism evidence="1 2">
    <name type="scientific">Knoellia flava</name>
    <dbReference type="NCBI Taxonomy" id="913969"/>
    <lineage>
        <taxon>Bacteria</taxon>
        <taxon>Bacillati</taxon>
        <taxon>Actinomycetota</taxon>
        <taxon>Actinomycetes</taxon>
        <taxon>Micrococcales</taxon>
        <taxon>Intrasporangiaceae</taxon>
        <taxon>Knoellia</taxon>
    </lineage>
</organism>
<proteinExistence type="predicted"/>
<accession>A0A8H9FTF2</accession>
<gene>
    <name evidence="1" type="ORF">GCM10011314_18920</name>
</gene>
<evidence type="ECO:0000313" key="1">
    <source>
        <dbReference type="EMBL" id="GGB79545.1"/>
    </source>
</evidence>
<dbReference type="AlphaFoldDB" id="A0A8H9FTF2"/>
<protein>
    <submittedName>
        <fullName evidence="1">Uncharacterized protein</fullName>
    </submittedName>
</protein>
<sequence>MVREARPVDISNDIAAEVAGDLEREDYWARLEELRAERARLLAG</sequence>
<name>A0A8H9FTF2_9MICO</name>
<comment type="caution">
    <text evidence="1">The sequence shown here is derived from an EMBL/GenBank/DDBJ whole genome shotgun (WGS) entry which is preliminary data.</text>
</comment>
<reference evidence="1" key="2">
    <citation type="submission" date="2020-09" db="EMBL/GenBank/DDBJ databases">
        <authorList>
            <person name="Sun Q."/>
            <person name="Zhou Y."/>
        </authorList>
    </citation>
    <scope>NUCLEOTIDE SEQUENCE</scope>
    <source>
        <strain evidence="1">CGMCC 1.10749</strain>
    </source>
</reference>
<dbReference type="Proteomes" id="UP000628079">
    <property type="component" value="Unassembled WGS sequence"/>
</dbReference>
<evidence type="ECO:0000313" key="2">
    <source>
        <dbReference type="Proteomes" id="UP000628079"/>
    </source>
</evidence>
<dbReference type="EMBL" id="BMEA01000002">
    <property type="protein sequence ID" value="GGB79545.1"/>
    <property type="molecule type" value="Genomic_DNA"/>
</dbReference>
<reference evidence="1" key="1">
    <citation type="journal article" date="2014" name="Int. J. Syst. Evol. Microbiol.">
        <title>Complete genome sequence of Corynebacterium casei LMG S-19264T (=DSM 44701T), isolated from a smear-ripened cheese.</title>
        <authorList>
            <consortium name="US DOE Joint Genome Institute (JGI-PGF)"/>
            <person name="Walter F."/>
            <person name="Albersmeier A."/>
            <person name="Kalinowski J."/>
            <person name="Ruckert C."/>
        </authorList>
    </citation>
    <scope>NUCLEOTIDE SEQUENCE</scope>
    <source>
        <strain evidence="1">CGMCC 1.10749</strain>
    </source>
</reference>